<keyword evidence="6" id="KW-0560">Oxidoreductase</keyword>
<sequence length="551" mass="62488">MASYPGQQTGALDGADIASDVLVVGGGFGGVDSLIRLRNEGRSVKLLEAGSDFGGVWYWNEYPGARVDSDMPAYQLSHQKAWKGFNFTQKFPDWKELQAYFKHVDKTYHLRKDAIFNARVVSVERDEASNKWILSIEDGRRATCTYLILATGTTNKAFIPNFPGRDNYKGQMIHPCRWPHDLDVRGKKVALMGIGACGLQIAQEIGEQDCQLSLFIRNPTTALPMRQRIIPKEESEDLKIMYDGIFDTCKLISRTGFSHNTNKGSYYDATPEERQALFDELWDRGSFAIFNCFYPEFAIDRTVNADMYRLWREKVCSRMTDQAKMDILAPAIQPYPFTCKRPSLEMHLWETLDRPNVSVHSVKTDPIKEMNATGWITTGPDGTETQHDFDIIIFATGFDNVTGSLYDMKIRDANGVLLQDKWADGILTNLGMMVPDMPNLFMLYGPQAPTSLANGPPFLELQTEWVEKVLKGLQEKGADRVETTLEAAQKWRARHLGIAERTFYNEADSWYVGANIPGKRREMMIYVGGMQDWRAECERALDGFQDFKVGK</sequence>
<evidence type="ECO:0000256" key="2">
    <source>
        <dbReference type="ARBA" id="ARBA00010139"/>
    </source>
</evidence>
<evidence type="ECO:0000256" key="4">
    <source>
        <dbReference type="ARBA" id="ARBA00022827"/>
    </source>
</evidence>
<comment type="caution">
    <text evidence="8">The sequence shown here is derived from an EMBL/GenBank/DDBJ whole genome shotgun (WGS) entry which is preliminary data.</text>
</comment>
<dbReference type="Gene3D" id="3.50.50.60">
    <property type="entry name" value="FAD/NAD(P)-binding domain"/>
    <property type="match status" value="2"/>
</dbReference>
<evidence type="ECO:0000313" key="9">
    <source>
        <dbReference type="Proteomes" id="UP000243797"/>
    </source>
</evidence>
<dbReference type="GO" id="GO:0050660">
    <property type="term" value="F:flavin adenine dinucleotide binding"/>
    <property type="evidence" value="ECO:0007669"/>
    <property type="project" value="InterPro"/>
</dbReference>
<dbReference type="AlphaFoldDB" id="A0A2K1QN60"/>
<evidence type="ECO:0000256" key="3">
    <source>
        <dbReference type="ARBA" id="ARBA00022630"/>
    </source>
</evidence>
<evidence type="ECO:0000313" key="8">
    <source>
        <dbReference type="EMBL" id="PNS16290.1"/>
    </source>
</evidence>
<dbReference type="Proteomes" id="UP000243797">
    <property type="component" value="Unassembled WGS sequence"/>
</dbReference>
<gene>
    <name evidence="8" type="ORF">CAC42_6397</name>
</gene>
<comment type="similarity">
    <text evidence="2">Belongs to the FAD-binding monooxygenase family.</text>
</comment>
<dbReference type="InterPro" id="IPR036188">
    <property type="entry name" value="FAD/NAD-bd_sf"/>
</dbReference>
<dbReference type="InterPro" id="IPR020946">
    <property type="entry name" value="Flavin_mOase-like"/>
</dbReference>
<keyword evidence="9" id="KW-1185">Reference proteome</keyword>
<dbReference type="SUPFAM" id="SSF51905">
    <property type="entry name" value="FAD/NAD(P)-binding domain"/>
    <property type="match status" value="3"/>
</dbReference>
<dbReference type="OrthoDB" id="66881at2759"/>
<keyword evidence="5" id="KW-0521">NADP</keyword>
<keyword evidence="4" id="KW-0274">FAD</keyword>
<dbReference type="GO" id="GO:0050661">
    <property type="term" value="F:NADP binding"/>
    <property type="evidence" value="ECO:0007669"/>
    <property type="project" value="InterPro"/>
</dbReference>
<keyword evidence="7" id="KW-0503">Monooxygenase</keyword>
<dbReference type="STRING" id="2082308.A0A2K1QN60"/>
<name>A0A2K1QN60_9PEZI</name>
<comment type="cofactor">
    <cofactor evidence="1">
        <name>FAD</name>
        <dbReference type="ChEBI" id="CHEBI:57692"/>
    </cofactor>
</comment>
<reference evidence="8 9" key="1">
    <citation type="submission" date="2017-06" db="EMBL/GenBank/DDBJ databases">
        <title>Draft genome sequence of a variant of Elsinoe murrayae.</title>
        <authorList>
            <person name="Cheng Q."/>
        </authorList>
    </citation>
    <scope>NUCLEOTIDE SEQUENCE [LARGE SCALE GENOMIC DNA]</scope>
    <source>
        <strain evidence="8 9">CQ-2017a</strain>
    </source>
</reference>
<evidence type="ECO:0000256" key="6">
    <source>
        <dbReference type="ARBA" id="ARBA00023002"/>
    </source>
</evidence>
<protein>
    <recommendedName>
        <fullName evidence="10">FAD/NAD(P)-binding domain-containing protein</fullName>
    </recommendedName>
</protein>
<evidence type="ECO:0008006" key="10">
    <source>
        <dbReference type="Google" id="ProtNLM"/>
    </source>
</evidence>
<evidence type="ECO:0000256" key="1">
    <source>
        <dbReference type="ARBA" id="ARBA00001974"/>
    </source>
</evidence>
<dbReference type="EMBL" id="NKHZ01000058">
    <property type="protein sequence ID" value="PNS16290.1"/>
    <property type="molecule type" value="Genomic_DNA"/>
</dbReference>
<dbReference type="InParanoid" id="A0A2K1QN60"/>
<evidence type="ECO:0000256" key="5">
    <source>
        <dbReference type="ARBA" id="ARBA00022857"/>
    </source>
</evidence>
<organism evidence="8 9">
    <name type="scientific">Sphaceloma murrayae</name>
    <dbReference type="NCBI Taxonomy" id="2082308"/>
    <lineage>
        <taxon>Eukaryota</taxon>
        <taxon>Fungi</taxon>
        <taxon>Dikarya</taxon>
        <taxon>Ascomycota</taxon>
        <taxon>Pezizomycotina</taxon>
        <taxon>Dothideomycetes</taxon>
        <taxon>Dothideomycetidae</taxon>
        <taxon>Myriangiales</taxon>
        <taxon>Elsinoaceae</taxon>
        <taxon>Sphaceloma</taxon>
    </lineage>
</organism>
<evidence type="ECO:0000256" key="7">
    <source>
        <dbReference type="ARBA" id="ARBA00023033"/>
    </source>
</evidence>
<proteinExistence type="inferred from homology"/>
<dbReference type="PANTHER" id="PTHR43098:SF3">
    <property type="entry name" value="L-ORNITHINE N(5)-MONOOXYGENASE-RELATED"/>
    <property type="match status" value="1"/>
</dbReference>
<accession>A0A2K1QN60</accession>
<dbReference type="InterPro" id="IPR050775">
    <property type="entry name" value="FAD-binding_Monooxygenases"/>
</dbReference>
<dbReference type="Pfam" id="PF00743">
    <property type="entry name" value="FMO-like"/>
    <property type="match status" value="1"/>
</dbReference>
<dbReference type="GO" id="GO:0004499">
    <property type="term" value="F:N,N-dimethylaniline monooxygenase activity"/>
    <property type="evidence" value="ECO:0007669"/>
    <property type="project" value="InterPro"/>
</dbReference>
<dbReference type="PRINTS" id="PR00411">
    <property type="entry name" value="PNDRDTASEI"/>
</dbReference>
<keyword evidence="3" id="KW-0285">Flavoprotein</keyword>
<dbReference type="PANTHER" id="PTHR43098">
    <property type="entry name" value="L-ORNITHINE N(5)-MONOOXYGENASE-RELATED"/>
    <property type="match status" value="1"/>
</dbReference>